<dbReference type="OrthoDB" id="7870893at2"/>
<protein>
    <submittedName>
        <fullName evidence="1">Uncharacterized protein</fullName>
    </submittedName>
</protein>
<evidence type="ECO:0000313" key="1">
    <source>
        <dbReference type="EMBL" id="CUK08287.1"/>
    </source>
</evidence>
<sequence>MTQQPAFKFKIGLITATIWDNDGFFSVDIARSYKNGEGDWCTTSAFSHNDLLNVAKCAERAENWISRKQAASSQ</sequence>
<evidence type="ECO:0000313" key="2">
    <source>
        <dbReference type="Proteomes" id="UP000051260"/>
    </source>
</evidence>
<dbReference type="RefSeq" id="WP_058282812.1">
    <property type="nucleotide sequence ID" value="NZ_CYUD01000009.1"/>
</dbReference>
<dbReference type="Proteomes" id="UP000051260">
    <property type="component" value="Unassembled WGS sequence"/>
</dbReference>
<dbReference type="EMBL" id="CYUD01000009">
    <property type="protein sequence ID" value="CUK08287.1"/>
    <property type="molecule type" value="Genomic_DNA"/>
</dbReference>
<reference evidence="2" key="1">
    <citation type="submission" date="2015-09" db="EMBL/GenBank/DDBJ databases">
        <authorList>
            <person name="Rodrigo-Torres L."/>
            <person name="Arahal D.R."/>
        </authorList>
    </citation>
    <scope>NUCLEOTIDE SEQUENCE [LARGE SCALE GENOMIC DNA]</scope>
    <source>
        <strain evidence="2">CECT 5091</strain>
    </source>
</reference>
<name>A0A0P1IEC9_9RHOB</name>
<proteinExistence type="predicted"/>
<dbReference type="STRING" id="1715692.RUE5091_03061"/>
<keyword evidence="2" id="KW-1185">Reference proteome</keyword>
<accession>A0A0P1IEC9</accession>
<organism evidence="1 2">
    <name type="scientific">Ruegeria denitrificans</name>
    <dbReference type="NCBI Taxonomy" id="1715692"/>
    <lineage>
        <taxon>Bacteria</taxon>
        <taxon>Pseudomonadati</taxon>
        <taxon>Pseudomonadota</taxon>
        <taxon>Alphaproteobacteria</taxon>
        <taxon>Rhodobacterales</taxon>
        <taxon>Roseobacteraceae</taxon>
        <taxon>Ruegeria</taxon>
    </lineage>
</organism>
<dbReference type="AlphaFoldDB" id="A0A0P1IEC9"/>
<gene>
    <name evidence="1" type="ORF">RUE5091_03061</name>
</gene>